<dbReference type="AlphaFoldDB" id="A0A1Y6D040"/>
<dbReference type="STRING" id="1760988.SAMN02949497_1228"/>
<dbReference type="Pfam" id="PF26461">
    <property type="entry name" value="Phi812_tail_tube"/>
    <property type="match status" value="1"/>
</dbReference>
<reference evidence="1 2" key="1">
    <citation type="submission" date="2016-12" db="EMBL/GenBank/DDBJ databases">
        <authorList>
            <person name="Song W.-J."/>
            <person name="Kurnit D.M."/>
        </authorList>
    </citation>
    <scope>NUCLEOTIDE SEQUENCE [LARGE SCALE GENOMIC DNA]</scope>
    <source>
        <strain evidence="1 2">175</strain>
    </source>
</reference>
<gene>
    <name evidence="1" type="ORF">SAMN02949497_1228</name>
</gene>
<accession>A0A1Y6D040</accession>
<dbReference type="RefSeq" id="WP_085210882.1">
    <property type="nucleotide sequence ID" value="NZ_AP019783.1"/>
</dbReference>
<evidence type="ECO:0000313" key="1">
    <source>
        <dbReference type="EMBL" id="SMF93932.1"/>
    </source>
</evidence>
<dbReference type="Proteomes" id="UP000192923">
    <property type="component" value="Unassembled WGS sequence"/>
</dbReference>
<name>A0A1Y6D040_9GAMM</name>
<protein>
    <recommendedName>
        <fullName evidence="3">Phage tail tube protein</fullName>
    </recommendedName>
</protein>
<evidence type="ECO:0000313" key="2">
    <source>
        <dbReference type="Proteomes" id="UP000192923"/>
    </source>
</evidence>
<keyword evidence="2" id="KW-1185">Reference proteome</keyword>
<evidence type="ECO:0008006" key="3">
    <source>
        <dbReference type="Google" id="ProtNLM"/>
    </source>
</evidence>
<organism evidence="1 2">
    <name type="scientific">Methylomagnum ishizawai</name>
    <dbReference type="NCBI Taxonomy" id="1760988"/>
    <lineage>
        <taxon>Bacteria</taxon>
        <taxon>Pseudomonadati</taxon>
        <taxon>Pseudomonadota</taxon>
        <taxon>Gammaproteobacteria</taxon>
        <taxon>Methylococcales</taxon>
        <taxon>Methylococcaceae</taxon>
        <taxon>Methylomagnum</taxon>
    </lineage>
</organism>
<dbReference type="EMBL" id="FXAM01000001">
    <property type="protein sequence ID" value="SMF93932.1"/>
    <property type="molecule type" value="Genomic_DNA"/>
</dbReference>
<dbReference type="OrthoDB" id="3035442at2"/>
<dbReference type="InterPro" id="IPR058640">
    <property type="entry name" value="Phi812_tail_tube"/>
</dbReference>
<proteinExistence type="predicted"/>
<sequence>MAQTNRIFRHANTHQILLDGKLVGGFRSVTLDTNFGVEGQYQIGDIDPVENIPNRAEYRVSVEQMVLRRTSLKDQGLQPENGAAALQGVVFDIVVLDKETGEPLLVHRGATFESGSVDVRASSVISSRASFRCLTTAGTGL</sequence>